<sequence>MTSPAAPSGSLPKLSTNPTSQTTSSSDSTSASQVPTSPPTSSNSPFLSPPQPTPLPLPQLPLNLTFGVEFEFIVAYNPANYPRPSLPPTLRSHRFSSTSASILAAQYNHSVRTHIADTLRTAGLPVSSPTAPNPEYSTWTVDSDQSIDPSPPNRPPHRHHAFVDVELRTPALRLCTDSLRTIAYALSVLRSAFTCFVNESCGLHVHVGNLGPIPSTSFHHHHHHHQKQQQEAESQSPLLKSIGFPLPTLHSLAVLTTLFNRAFNSLHPPHRIQNPYCRSPASNFPPASSSPCSMLSAILATASVDELAVLMSREPNGQERGMAVNFLNLASFAQGEGGLKTIEFRQHEASLDAGVVGAWTKMQKALFVEKLGEPVILGTKAIPKPKEGQVLIKVESTMILPHDTYGRDAGLFIADKLPWILGTNLGGVVHEIGSPDSPYSVGDRVFGQAAVSYPTSDMAGLQEYALLDVQHGLAKVPDSFTIDQLVSLPVNAVTSFLALFHPTGLGFPAPFPTTSQENDASSQNIVIIGAGSQVGKLAIQFAKLAGIGTIIAVAAGSRTTELKNIGATHVLDRHEPQADLVTQVHDIVGGKENVTRIFDCANWTYGLAAAMAAPEQSSKLRVLHPIGPGDEVNNKESGPNLDAAFIVGATEALEPLSKEFWRFLPEWVIEGHLKISPFRFIEGLDAEQVNAALDGYQDGKSVLQVIVHPSGGK</sequence>
<comment type="similarity">
    <text evidence="1">Belongs to the zinc-containing alcohol dehydrogenase family.</text>
</comment>
<dbReference type="PANTHER" id="PTHR45348:SF2">
    <property type="entry name" value="ZINC-TYPE ALCOHOL DEHYDROGENASE-LIKE PROTEIN C2E1P3.01"/>
    <property type="match status" value="1"/>
</dbReference>
<dbReference type="InterPro" id="IPR047122">
    <property type="entry name" value="Trans-enoyl_RdTase-like"/>
</dbReference>
<dbReference type="AlphaFoldDB" id="A0A8H3FYP7"/>
<protein>
    <recommendedName>
        <fullName evidence="8">Enoyl reductase (ER) domain-containing protein</fullName>
    </recommendedName>
</protein>
<dbReference type="Pfam" id="PF12224">
    <property type="entry name" value="Amidoligase_2"/>
    <property type="match status" value="2"/>
</dbReference>
<dbReference type="InterPro" id="IPR036291">
    <property type="entry name" value="NAD(P)-bd_dom_sf"/>
</dbReference>
<evidence type="ECO:0000256" key="2">
    <source>
        <dbReference type="ARBA" id="ARBA00023002"/>
    </source>
</evidence>
<dbReference type="InterPro" id="IPR011032">
    <property type="entry name" value="GroES-like_sf"/>
</dbReference>
<feature type="region of interest" description="Disordered" evidence="3">
    <location>
        <begin position="214"/>
        <end position="235"/>
    </location>
</feature>
<feature type="compositionally biased region" description="Basic residues" evidence="3">
    <location>
        <begin position="218"/>
        <end position="227"/>
    </location>
</feature>
<dbReference type="EMBL" id="CAJPDS010000063">
    <property type="protein sequence ID" value="CAF9932535.1"/>
    <property type="molecule type" value="Genomic_DNA"/>
</dbReference>
<evidence type="ECO:0000256" key="1">
    <source>
        <dbReference type="ARBA" id="ARBA00008072"/>
    </source>
</evidence>
<dbReference type="InterPro" id="IPR013154">
    <property type="entry name" value="ADH-like_N"/>
</dbReference>
<dbReference type="GO" id="GO:0016651">
    <property type="term" value="F:oxidoreductase activity, acting on NAD(P)H"/>
    <property type="evidence" value="ECO:0007669"/>
    <property type="project" value="InterPro"/>
</dbReference>
<dbReference type="CDD" id="cd08249">
    <property type="entry name" value="enoyl_reductase_like"/>
    <property type="match status" value="1"/>
</dbReference>
<dbReference type="InterPro" id="IPR022025">
    <property type="entry name" value="Amidoligase_2"/>
</dbReference>
<dbReference type="Pfam" id="PF08240">
    <property type="entry name" value="ADH_N"/>
    <property type="match status" value="1"/>
</dbReference>
<accession>A0A8H3FYP7</accession>
<evidence type="ECO:0000259" key="4">
    <source>
        <dbReference type="Pfam" id="PF00107"/>
    </source>
</evidence>
<proteinExistence type="inferred from homology"/>
<comment type="caution">
    <text evidence="6">The sequence shown here is derived from an EMBL/GenBank/DDBJ whole genome shotgun (WGS) entry which is preliminary data.</text>
</comment>
<dbReference type="Gene3D" id="3.40.50.720">
    <property type="entry name" value="NAD(P)-binding Rossmann-like Domain"/>
    <property type="match status" value="1"/>
</dbReference>
<organism evidence="6 7">
    <name type="scientific">Heterodermia speciosa</name>
    <dbReference type="NCBI Taxonomy" id="116794"/>
    <lineage>
        <taxon>Eukaryota</taxon>
        <taxon>Fungi</taxon>
        <taxon>Dikarya</taxon>
        <taxon>Ascomycota</taxon>
        <taxon>Pezizomycotina</taxon>
        <taxon>Lecanoromycetes</taxon>
        <taxon>OSLEUM clade</taxon>
        <taxon>Lecanoromycetidae</taxon>
        <taxon>Caliciales</taxon>
        <taxon>Physciaceae</taxon>
        <taxon>Heterodermia</taxon>
    </lineage>
</organism>
<feature type="compositionally biased region" description="Low complexity" evidence="3">
    <location>
        <begin position="15"/>
        <end position="46"/>
    </location>
</feature>
<name>A0A8H3FYP7_9LECA</name>
<feature type="region of interest" description="Disordered" evidence="3">
    <location>
        <begin position="1"/>
        <end position="54"/>
    </location>
</feature>
<dbReference type="SUPFAM" id="SSF51735">
    <property type="entry name" value="NAD(P)-binding Rossmann-fold domains"/>
    <property type="match status" value="1"/>
</dbReference>
<dbReference type="SUPFAM" id="SSF50129">
    <property type="entry name" value="GroES-like"/>
    <property type="match status" value="1"/>
</dbReference>
<keyword evidence="2" id="KW-0560">Oxidoreductase</keyword>
<dbReference type="InterPro" id="IPR013149">
    <property type="entry name" value="ADH-like_C"/>
</dbReference>
<gene>
    <name evidence="6" type="ORF">HETSPECPRED_008392</name>
</gene>
<dbReference type="Pfam" id="PF00107">
    <property type="entry name" value="ADH_zinc_N"/>
    <property type="match status" value="1"/>
</dbReference>
<evidence type="ECO:0000313" key="6">
    <source>
        <dbReference type="EMBL" id="CAF9932535.1"/>
    </source>
</evidence>
<reference evidence="6" key="1">
    <citation type="submission" date="2021-03" db="EMBL/GenBank/DDBJ databases">
        <authorList>
            <person name="Tagirdzhanova G."/>
        </authorList>
    </citation>
    <scope>NUCLEOTIDE SEQUENCE</scope>
</reference>
<feature type="domain" description="Alcohol dehydrogenase-like C-terminal" evidence="4">
    <location>
        <begin position="534"/>
        <end position="602"/>
    </location>
</feature>
<keyword evidence="7" id="KW-1185">Reference proteome</keyword>
<dbReference type="OrthoDB" id="9992527at2759"/>
<dbReference type="Proteomes" id="UP000664521">
    <property type="component" value="Unassembled WGS sequence"/>
</dbReference>
<dbReference type="PANTHER" id="PTHR45348">
    <property type="entry name" value="HYPOTHETICAL OXIDOREDUCTASE (EUROFUNG)"/>
    <property type="match status" value="1"/>
</dbReference>
<evidence type="ECO:0000313" key="7">
    <source>
        <dbReference type="Proteomes" id="UP000664521"/>
    </source>
</evidence>
<evidence type="ECO:0000256" key="3">
    <source>
        <dbReference type="SAM" id="MobiDB-lite"/>
    </source>
</evidence>
<dbReference type="Gene3D" id="3.90.180.10">
    <property type="entry name" value="Medium-chain alcohol dehydrogenases, catalytic domain"/>
    <property type="match status" value="1"/>
</dbReference>
<evidence type="ECO:0000259" key="5">
    <source>
        <dbReference type="Pfam" id="PF08240"/>
    </source>
</evidence>
<feature type="domain" description="Alcohol dehydrogenase-like N-terminal" evidence="5">
    <location>
        <begin position="387"/>
        <end position="478"/>
    </location>
</feature>
<evidence type="ECO:0008006" key="8">
    <source>
        <dbReference type="Google" id="ProtNLM"/>
    </source>
</evidence>